<evidence type="ECO:0000256" key="11">
    <source>
        <dbReference type="PROSITE-ProRule" id="PRU10111"/>
    </source>
</evidence>
<dbReference type="EMBL" id="CP022355">
    <property type="protein sequence ID" value="ASK78026.1"/>
    <property type="molecule type" value="Genomic_DNA"/>
</dbReference>
<dbReference type="InterPro" id="IPR022805">
    <property type="entry name" value="PEP_COase_bac/pln-type"/>
</dbReference>
<evidence type="ECO:0000256" key="2">
    <source>
        <dbReference type="ARBA" id="ARBA00003670"/>
    </source>
</evidence>
<evidence type="ECO:0000256" key="4">
    <source>
        <dbReference type="ARBA" id="ARBA00012305"/>
    </source>
</evidence>
<evidence type="ECO:0000256" key="7">
    <source>
        <dbReference type="ARBA" id="ARBA00023239"/>
    </source>
</evidence>
<gene>
    <name evidence="10" type="primary">ppc</name>
    <name evidence="13" type="ORF">CF386_02665</name>
</gene>
<dbReference type="PRINTS" id="PR00150">
    <property type="entry name" value="PEPCARBXLASE"/>
</dbReference>
<comment type="subunit">
    <text evidence="10">Homotetramer.</text>
</comment>
<dbReference type="PANTHER" id="PTHR30523:SF6">
    <property type="entry name" value="PHOSPHOENOLPYRUVATE CARBOXYLASE"/>
    <property type="match status" value="1"/>
</dbReference>
<dbReference type="GO" id="GO:0006107">
    <property type="term" value="P:oxaloacetate metabolic process"/>
    <property type="evidence" value="ECO:0007669"/>
    <property type="project" value="UniProtKB-UniRule"/>
</dbReference>
<dbReference type="PROSITE" id="PS00393">
    <property type="entry name" value="PEPCASE_2"/>
    <property type="match status" value="1"/>
</dbReference>
<protein>
    <recommendedName>
        <fullName evidence="5 10">Phosphoenolpyruvate carboxylase</fullName>
        <shortName evidence="10">PEPC</shortName>
        <shortName evidence="10">PEPCase</shortName>
        <ecNumber evidence="4 10">4.1.1.31</ecNumber>
    </recommendedName>
</protein>
<dbReference type="AlphaFoldDB" id="A0A220VCS1"/>
<dbReference type="SUPFAM" id="SSF51621">
    <property type="entry name" value="Phosphoenolpyruvate/pyruvate domain"/>
    <property type="match status" value="1"/>
</dbReference>
<evidence type="ECO:0000256" key="3">
    <source>
        <dbReference type="ARBA" id="ARBA00008346"/>
    </source>
</evidence>
<comment type="function">
    <text evidence="2 10">Forms oxaloacetate, a four-carbon dicarboxylic acid source for the tricarboxylic acid cycle.</text>
</comment>
<evidence type="ECO:0000313" key="13">
    <source>
        <dbReference type="EMBL" id="ASK78026.1"/>
    </source>
</evidence>
<evidence type="ECO:0000256" key="5">
    <source>
        <dbReference type="ARBA" id="ARBA00022419"/>
    </source>
</evidence>
<dbReference type="KEGG" id="pmai:CF386_02665"/>
<dbReference type="InterPro" id="IPR021135">
    <property type="entry name" value="PEP_COase"/>
</dbReference>
<sequence>MNTTSKNLKSNINMLGRLLGNIIKKVHGEELLAKVEQIRLLSKSALSGNPKDKELLINTLQGLSTEEILPVSRAFSHFLNLTNIAEQFNTISKKSEMSICDLKGIDHLLNKLKNKAEDKDVKKALSNLKIDLVLTAHPTEITRRTIIHKLIEINDCLKQLELEEISEFQQNSLSCRLEELIAQTWHSDDIRKTRPTPIDEAKWGFAVIENSLWEAVPKFLRLLDNKLQKNFGYKLPANKSLINFSSWMGGDRDGNPFVTYDVTNKVLLMSQWKSSELFLGDLELLITELSMIKANEQLTHITNNSNEPYRYVLKKLKQKLLKSKKYLSLILDDEKVTEPINSQKLISQDELLEPLMSCYKSLVDCNMENIANGYLLDTIRRAHCFGINLLKLDIRQDSEKHLNAINEITSYLKIGSYEEWDEKKKIEFLIKEIDSERPLLPLKWNPSEETQEVLNTFKMLSSHDKNCFGAYVISMAKNASDILAVHLLLKEHSIKAYMPVCPLFETLDDLNNSFNIMQCLYNTTEYLSLISKEQMIMIGYSDSAKDAGVLASGWAQYKAMESLICLSNKNNIKLTLFHGRGGSIGRGGAPAHAALLSQPPQTLQNGLRVTEQGEMIRFKLGLPDVAINSLLLYTSAILEANILPPPSPDKKWRDIMESLSINSCNAYRDIVRHNSSFIDYFRKATPEIELGKLPLGSRPAKRKPNGGIESLRAIPWIFAWSQNRLLLPAWLGAGEAIKKSIDQGNTADLEEMCQKWPFFSTRLGMLEMVFVKANALISEYYEKTLVDDTLWSLGQSLREQLNEDIQTILQIENSQHLMSQNPIGVESIKLRNIYVEPLNMLQAELLKRTRNQSKPNSVLEEALMVTMTGIAAGLRNTG</sequence>
<evidence type="ECO:0000256" key="1">
    <source>
        <dbReference type="ARBA" id="ARBA00001946"/>
    </source>
</evidence>
<dbReference type="PROSITE" id="PS00781">
    <property type="entry name" value="PEPCASE_1"/>
    <property type="match status" value="1"/>
</dbReference>
<comment type="similarity">
    <text evidence="3 10">Belongs to the PEPCase type 1 family.</text>
</comment>
<comment type="catalytic activity">
    <reaction evidence="9 10">
        <text>oxaloacetate + phosphate = phosphoenolpyruvate + hydrogencarbonate</text>
        <dbReference type="Rhea" id="RHEA:28370"/>
        <dbReference type="ChEBI" id="CHEBI:16452"/>
        <dbReference type="ChEBI" id="CHEBI:17544"/>
        <dbReference type="ChEBI" id="CHEBI:43474"/>
        <dbReference type="ChEBI" id="CHEBI:58702"/>
        <dbReference type="EC" id="4.1.1.31"/>
    </reaction>
</comment>
<dbReference type="GO" id="GO:0008964">
    <property type="term" value="F:phosphoenolpyruvate carboxylase activity"/>
    <property type="evidence" value="ECO:0007669"/>
    <property type="project" value="UniProtKB-UniRule"/>
</dbReference>
<dbReference type="HAMAP" id="MF_00595">
    <property type="entry name" value="PEPcase_type1"/>
    <property type="match status" value="1"/>
</dbReference>
<dbReference type="EC" id="4.1.1.31" evidence="4 10"/>
<evidence type="ECO:0000256" key="6">
    <source>
        <dbReference type="ARBA" id="ARBA00022842"/>
    </source>
</evidence>
<dbReference type="GO" id="GO:0015977">
    <property type="term" value="P:carbon fixation"/>
    <property type="evidence" value="ECO:0007669"/>
    <property type="project" value="UniProtKB-UniRule"/>
</dbReference>
<keyword evidence="8 10" id="KW-0120">Carbon dioxide fixation</keyword>
<evidence type="ECO:0000256" key="12">
    <source>
        <dbReference type="PROSITE-ProRule" id="PRU10112"/>
    </source>
</evidence>
<dbReference type="InterPro" id="IPR018129">
    <property type="entry name" value="PEP_COase_Lys_AS"/>
</dbReference>
<dbReference type="Gene3D" id="1.20.1440.90">
    <property type="entry name" value="Phosphoenolpyruvate/pyruvate domain"/>
    <property type="match status" value="1"/>
</dbReference>
<dbReference type="Proteomes" id="UP000242175">
    <property type="component" value="Chromosome large"/>
</dbReference>
<dbReference type="OrthoDB" id="9768133at2"/>
<evidence type="ECO:0000313" key="14">
    <source>
        <dbReference type="Proteomes" id="UP000242175"/>
    </source>
</evidence>
<reference evidence="13 14" key="1">
    <citation type="journal article" date="2016" name="Int. J. Syst. Evol. Microbiol.">
        <title>Paraphotobacterium marinum gen. nov., sp. nov., a member of the family Vibrionaceae, isolated from surface seawater.</title>
        <authorList>
            <person name="Huang Z."/>
            <person name="Dong C."/>
            <person name="Shao Z."/>
        </authorList>
    </citation>
    <scope>NUCLEOTIDE SEQUENCE [LARGE SCALE GENOMIC DNA]</scope>
    <source>
        <strain evidence="13 14">NSCS20N07D</strain>
    </source>
</reference>
<evidence type="ECO:0000256" key="8">
    <source>
        <dbReference type="ARBA" id="ARBA00023300"/>
    </source>
</evidence>
<dbReference type="NCBIfam" id="NF000584">
    <property type="entry name" value="PRK00009.1"/>
    <property type="match status" value="1"/>
</dbReference>
<proteinExistence type="inferred from homology"/>
<feature type="active site" evidence="10 11">
    <location>
        <position position="137"/>
    </location>
</feature>
<comment type="cofactor">
    <cofactor evidence="1 10">
        <name>Mg(2+)</name>
        <dbReference type="ChEBI" id="CHEBI:18420"/>
    </cofactor>
</comment>
<dbReference type="RefSeq" id="WP_089072936.1">
    <property type="nucleotide sequence ID" value="NZ_CBCSAM010000009.1"/>
</dbReference>
<dbReference type="PANTHER" id="PTHR30523">
    <property type="entry name" value="PHOSPHOENOLPYRUVATE CARBOXYLASE"/>
    <property type="match status" value="1"/>
</dbReference>
<evidence type="ECO:0000256" key="10">
    <source>
        <dbReference type="HAMAP-Rule" id="MF_00595"/>
    </source>
</evidence>
<keyword evidence="14" id="KW-1185">Reference proteome</keyword>
<dbReference type="GO" id="GO:0000287">
    <property type="term" value="F:magnesium ion binding"/>
    <property type="evidence" value="ECO:0007669"/>
    <property type="project" value="UniProtKB-UniRule"/>
</dbReference>
<name>A0A220VCS1_9GAMM</name>
<organism evidence="13 14">
    <name type="scientific">Paraphotobacterium marinum</name>
    <dbReference type="NCBI Taxonomy" id="1755811"/>
    <lineage>
        <taxon>Bacteria</taxon>
        <taxon>Pseudomonadati</taxon>
        <taxon>Pseudomonadota</taxon>
        <taxon>Gammaproteobacteria</taxon>
        <taxon>Vibrionales</taxon>
        <taxon>Vibrionaceae</taxon>
        <taxon>Paraphotobacterium</taxon>
    </lineage>
</organism>
<dbReference type="Pfam" id="PF00311">
    <property type="entry name" value="PEPcase"/>
    <property type="match status" value="1"/>
</dbReference>
<keyword evidence="6 10" id="KW-0460">Magnesium</keyword>
<evidence type="ECO:0000256" key="9">
    <source>
        <dbReference type="ARBA" id="ARBA00048995"/>
    </source>
</evidence>
<accession>A0A220VCS1</accession>
<feature type="active site" evidence="10 12">
    <location>
        <position position="545"/>
    </location>
</feature>
<keyword evidence="13" id="KW-0670">Pyruvate</keyword>
<dbReference type="GO" id="GO:0006099">
    <property type="term" value="P:tricarboxylic acid cycle"/>
    <property type="evidence" value="ECO:0007669"/>
    <property type="project" value="InterPro"/>
</dbReference>
<dbReference type="GO" id="GO:0005829">
    <property type="term" value="C:cytosol"/>
    <property type="evidence" value="ECO:0007669"/>
    <property type="project" value="TreeGrafter"/>
</dbReference>
<dbReference type="InterPro" id="IPR033129">
    <property type="entry name" value="PEPCASE_His_AS"/>
</dbReference>
<dbReference type="InterPro" id="IPR015813">
    <property type="entry name" value="Pyrv/PenolPyrv_kinase-like_dom"/>
</dbReference>
<keyword evidence="7 10" id="KW-0456">Lyase</keyword>